<dbReference type="InterPro" id="IPR003791">
    <property type="entry name" value="UPF0178"/>
</dbReference>
<evidence type="ECO:0000256" key="2">
    <source>
        <dbReference type="HAMAP-Rule" id="MF_00489"/>
    </source>
</evidence>
<dbReference type="HAMAP" id="MF_00489">
    <property type="entry name" value="UPF0178"/>
    <property type="match status" value="1"/>
</dbReference>
<comment type="similarity">
    <text evidence="1 2">Belongs to the UPF0178 family.</text>
</comment>
<proteinExistence type="inferred from homology"/>
<gene>
    <name evidence="3" type="ORF">C8P66_12524</name>
</gene>
<name>A0A2W7HZT9_9PROT</name>
<reference evidence="3 4" key="1">
    <citation type="submission" date="2018-06" db="EMBL/GenBank/DDBJ databases">
        <title>Genomic Encyclopedia of Archaeal and Bacterial Type Strains, Phase II (KMG-II): from individual species to whole genera.</title>
        <authorList>
            <person name="Goeker M."/>
        </authorList>
    </citation>
    <scope>NUCLEOTIDE SEQUENCE [LARGE SCALE GENOMIC DNA]</scope>
    <source>
        <strain evidence="3 4">DSM 24525</strain>
    </source>
</reference>
<dbReference type="PANTHER" id="PTHR35146:SF1">
    <property type="entry name" value="UPF0178 PROTEIN YAII"/>
    <property type="match status" value="1"/>
</dbReference>
<evidence type="ECO:0000256" key="1">
    <source>
        <dbReference type="ARBA" id="ARBA00008522"/>
    </source>
</evidence>
<accession>A0A2W7HZT9</accession>
<evidence type="ECO:0000313" key="3">
    <source>
        <dbReference type="EMBL" id="PZW40056.1"/>
    </source>
</evidence>
<dbReference type="Proteomes" id="UP000249688">
    <property type="component" value="Unassembled WGS sequence"/>
</dbReference>
<dbReference type="RefSeq" id="WP_111399810.1">
    <property type="nucleotide sequence ID" value="NZ_QKYU01000025.1"/>
</dbReference>
<dbReference type="Pfam" id="PF02639">
    <property type="entry name" value="DUF188"/>
    <property type="match status" value="1"/>
</dbReference>
<dbReference type="NCBIfam" id="NF001095">
    <property type="entry name" value="PRK00124.1"/>
    <property type="match status" value="1"/>
</dbReference>
<sequence length="163" mass="17101">MSELYIDADACPVRDEAFRVAFRLGLHVHVVSNGARGILLPENPLVHRVIVSEGADVADDWIADRITADDVCVTQDIPLAARCLEKGARALTSKGHLWTAANIGGALAGRAVAEHLRSTGGRTGGPAGMTPADRSNFLSALDTALRAAMRGPVPVMKLPPGGF</sequence>
<dbReference type="PANTHER" id="PTHR35146">
    <property type="entry name" value="UPF0178 PROTEIN YAII"/>
    <property type="match status" value="1"/>
</dbReference>
<dbReference type="AlphaFoldDB" id="A0A2W7HZT9"/>
<keyword evidence="4" id="KW-1185">Reference proteome</keyword>
<dbReference type="OrthoDB" id="9798918at2"/>
<comment type="caution">
    <text evidence="3">The sequence shown here is derived from an EMBL/GenBank/DDBJ whole genome shotgun (WGS) entry which is preliminary data.</text>
</comment>
<evidence type="ECO:0000313" key="4">
    <source>
        <dbReference type="Proteomes" id="UP000249688"/>
    </source>
</evidence>
<organism evidence="3 4">
    <name type="scientific">Humitalea rosea</name>
    <dbReference type="NCBI Taxonomy" id="990373"/>
    <lineage>
        <taxon>Bacteria</taxon>
        <taxon>Pseudomonadati</taxon>
        <taxon>Pseudomonadota</taxon>
        <taxon>Alphaproteobacteria</taxon>
        <taxon>Acetobacterales</taxon>
        <taxon>Roseomonadaceae</taxon>
        <taxon>Humitalea</taxon>
    </lineage>
</organism>
<protein>
    <recommendedName>
        <fullName evidence="2">UPF0178 protein C8P66_12524</fullName>
    </recommendedName>
</protein>
<dbReference type="EMBL" id="QKYU01000025">
    <property type="protein sequence ID" value="PZW40056.1"/>
    <property type="molecule type" value="Genomic_DNA"/>
</dbReference>